<dbReference type="Proteomes" id="UP001437256">
    <property type="component" value="Unassembled WGS sequence"/>
</dbReference>
<organism evidence="3 4">
    <name type="scientific">Marasmius tenuissimus</name>
    <dbReference type="NCBI Taxonomy" id="585030"/>
    <lineage>
        <taxon>Eukaryota</taxon>
        <taxon>Fungi</taxon>
        <taxon>Dikarya</taxon>
        <taxon>Basidiomycota</taxon>
        <taxon>Agaricomycotina</taxon>
        <taxon>Agaricomycetes</taxon>
        <taxon>Agaricomycetidae</taxon>
        <taxon>Agaricales</taxon>
        <taxon>Marasmiineae</taxon>
        <taxon>Marasmiaceae</taxon>
        <taxon>Marasmius</taxon>
    </lineage>
</organism>
<dbReference type="Gene3D" id="3.80.10.10">
    <property type="entry name" value="Ribonuclease Inhibitor"/>
    <property type="match status" value="1"/>
</dbReference>
<dbReference type="InterPro" id="IPR036047">
    <property type="entry name" value="F-box-like_dom_sf"/>
</dbReference>
<dbReference type="InterPro" id="IPR032675">
    <property type="entry name" value="LRR_dom_sf"/>
</dbReference>
<evidence type="ECO:0000256" key="1">
    <source>
        <dbReference type="SAM" id="Coils"/>
    </source>
</evidence>
<evidence type="ECO:0000313" key="3">
    <source>
        <dbReference type="EMBL" id="KAL0063930.1"/>
    </source>
</evidence>
<feature type="coiled-coil region" evidence="1">
    <location>
        <begin position="47"/>
        <end position="81"/>
    </location>
</feature>
<dbReference type="Gene3D" id="1.20.1280.50">
    <property type="match status" value="1"/>
</dbReference>
<reference evidence="3 4" key="1">
    <citation type="submission" date="2024-05" db="EMBL/GenBank/DDBJ databases">
        <title>A draft genome resource for the thread blight pathogen Marasmius tenuissimus strain MS-2.</title>
        <authorList>
            <person name="Yulfo-Soto G.E."/>
            <person name="Baruah I.K."/>
            <person name="Amoako-Attah I."/>
            <person name="Bukari Y."/>
            <person name="Meinhardt L.W."/>
            <person name="Bailey B.A."/>
            <person name="Cohen S.P."/>
        </authorList>
    </citation>
    <scope>NUCLEOTIDE SEQUENCE [LARGE SCALE GENOMIC DNA]</scope>
    <source>
        <strain evidence="3 4">MS-2</strain>
    </source>
</reference>
<dbReference type="Pfam" id="PF12937">
    <property type="entry name" value="F-box-like"/>
    <property type="match status" value="1"/>
</dbReference>
<name>A0ABR2ZQH9_9AGAR</name>
<dbReference type="InterPro" id="IPR001810">
    <property type="entry name" value="F-box_dom"/>
</dbReference>
<sequence length="550" mass="62008">MANICQQCRMHIQPHQPIARDEFRKTTTPESTLAEVLLVIGDEECTVERYDSEILRVKGILEKLEEEKRALEVQIQQRRSYVSSLRRVSQELWVEIFSICLAEHPSTEIPYGADRELELNWRRRFEMPFRLSQVCSRWRDVATSTPSLWSTIFLNLHCGDRKRALELHFKRSRGVSLDVNLCALRAGTRRNAKVEEQRKSDAEQTFQVLIHHMARIRSLLMLKLGSEFQFAGVRPHTVTTEATFSCLESLCMGDSKYPVWFVEAVQNQAPRLTELILEDFEAGDAQFQMIAGNTSLKSLKLQGLTTCARLIELIPTLRHLESLVTSHRILSVDDPVHTTGRSDSLLHLTVPILSVYSPMLRSLELPNLQTLTLGVSGEDIRVDDLADALARFSSLESISLTRVSAAFVGSGRLANLLRGLPAVASFKMQLGLLQYGGRANTASLTKTISSFYSDLADIPTISPRLESLELILRGMDIAEETLDELVRMLETRAGTGDGDGLKNVYLEAEGCTARGKRKTEVIDRLRDVEAIGVKCVVKHYKNHKPVFFFP</sequence>
<evidence type="ECO:0000259" key="2">
    <source>
        <dbReference type="Pfam" id="PF12937"/>
    </source>
</evidence>
<evidence type="ECO:0000313" key="4">
    <source>
        <dbReference type="Proteomes" id="UP001437256"/>
    </source>
</evidence>
<feature type="domain" description="F-box" evidence="2">
    <location>
        <begin position="130"/>
        <end position="154"/>
    </location>
</feature>
<gene>
    <name evidence="3" type="ORF">AAF712_009120</name>
</gene>
<dbReference type="EMBL" id="JBBXMP010000070">
    <property type="protein sequence ID" value="KAL0063930.1"/>
    <property type="molecule type" value="Genomic_DNA"/>
</dbReference>
<accession>A0ABR2ZQH9</accession>
<proteinExistence type="predicted"/>
<dbReference type="PANTHER" id="PTHR38926:SF5">
    <property type="entry name" value="F-BOX AND LEUCINE-RICH REPEAT PROTEIN 6"/>
    <property type="match status" value="1"/>
</dbReference>
<comment type="caution">
    <text evidence="3">The sequence shown here is derived from an EMBL/GenBank/DDBJ whole genome shotgun (WGS) entry which is preliminary data.</text>
</comment>
<dbReference type="SUPFAM" id="SSF52047">
    <property type="entry name" value="RNI-like"/>
    <property type="match status" value="1"/>
</dbReference>
<dbReference type="PANTHER" id="PTHR38926">
    <property type="entry name" value="F-BOX DOMAIN CONTAINING PROTEIN, EXPRESSED"/>
    <property type="match status" value="1"/>
</dbReference>
<keyword evidence="4" id="KW-1185">Reference proteome</keyword>
<protein>
    <recommendedName>
        <fullName evidence="2">F-box domain-containing protein</fullName>
    </recommendedName>
</protein>
<dbReference type="SUPFAM" id="SSF81383">
    <property type="entry name" value="F-box domain"/>
    <property type="match status" value="1"/>
</dbReference>
<keyword evidence="1" id="KW-0175">Coiled coil</keyword>